<dbReference type="AlphaFoldDB" id="A0AA37L1X3"/>
<dbReference type="EMBL" id="BQXU01000001">
    <property type="protein sequence ID" value="GKT40438.1"/>
    <property type="molecule type" value="Genomic_DNA"/>
</dbReference>
<organism evidence="1 2">
    <name type="scientific">Colletotrichum spaethianum</name>
    <dbReference type="NCBI Taxonomy" id="700344"/>
    <lineage>
        <taxon>Eukaryota</taxon>
        <taxon>Fungi</taxon>
        <taxon>Dikarya</taxon>
        <taxon>Ascomycota</taxon>
        <taxon>Pezizomycotina</taxon>
        <taxon>Sordariomycetes</taxon>
        <taxon>Hypocreomycetidae</taxon>
        <taxon>Glomerellales</taxon>
        <taxon>Glomerellaceae</taxon>
        <taxon>Colletotrichum</taxon>
        <taxon>Colletotrichum spaethianum species complex</taxon>
    </lineage>
</organism>
<dbReference type="RefSeq" id="XP_049122788.1">
    <property type="nucleotide sequence ID" value="XM_049266831.1"/>
</dbReference>
<evidence type="ECO:0000313" key="1">
    <source>
        <dbReference type="EMBL" id="GKT40438.1"/>
    </source>
</evidence>
<accession>A0AA37L1X3</accession>
<comment type="caution">
    <text evidence="1">The sequence shown here is derived from an EMBL/GenBank/DDBJ whole genome shotgun (WGS) entry which is preliminary data.</text>
</comment>
<evidence type="ECO:0000313" key="2">
    <source>
        <dbReference type="Proteomes" id="UP001055115"/>
    </source>
</evidence>
<reference evidence="1 2" key="1">
    <citation type="submission" date="2022-03" db="EMBL/GenBank/DDBJ databases">
        <title>Genome data of Colletotrichum spp.</title>
        <authorList>
            <person name="Utami Y.D."/>
            <person name="Hiruma K."/>
        </authorList>
    </citation>
    <scope>NUCLEOTIDE SEQUENCE [LARGE SCALE GENOMIC DNA]</scope>
    <source>
        <strain evidence="1 2">MAFF 239500</strain>
    </source>
</reference>
<keyword evidence="2" id="KW-1185">Reference proteome</keyword>
<proteinExistence type="predicted"/>
<name>A0AA37L1X3_9PEZI</name>
<gene>
    <name evidence="1" type="ORF">ColSpa_00619</name>
</gene>
<dbReference type="Proteomes" id="UP001055115">
    <property type="component" value="Unassembled WGS sequence"/>
</dbReference>
<dbReference type="GeneID" id="73321421"/>
<protein>
    <submittedName>
        <fullName evidence="1">Uncharacterized protein</fullName>
    </submittedName>
</protein>
<sequence length="144" mass="16383">MVHIDKVYNLATSNPRHLQQLVMVFSKAAVKPWMHCWIAKSTNPTTIARSVAYDDLCGTDPEDWRLVVKHYIDLVDHNDNFAVDVAKQVRKTMEESKRLNSIASVAQDGANKTIHKLPECVDFVTYRDPLIPDEGKAMTQLFTI</sequence>